<protein>
    <submittedName>
        <fullName evidence="1">Uncharacterized protein</fullName>
    </submittedName>
</protein>
<keyword evidence="2" id="KW-1185">Reference proteome</keyword>
<dbReference type="InterPro" id="IPR046193">
    <property type="entry name" value="DUF6221"/>
</dbReference>
<reference evidence="2" key="1">
    <citation type="journal article" date="2019" name="Int. J. Syst. Evol. Microbiol.">
        <title>The Global Catalogue of Microorganisms (GCM) 10K type strain sequencing project: providing services to taxonomists for standard genome sequencing and annotation.</title>
        <authorList>
            <consortium name="The Broad Institute Genomics Platform"/>
            <consortium name="The Broad Institute Genome Sequencing Center for Infectious Disease"/>
            <person name="Wu L."/>
            <person name="Ma J."/>
        </authorList>
    </citation>
    <scope>NUCLEOTIDE SEQUENCE [LARGE SCALE GENOMIC DNA]</scope>
    <source>
        <strain evidence="2">JCM 4350</strain>
    </source>
</reference>
<organism evidence="1 2">
    <name type="scientific">Streptomyces badius</name>
    <dbReference type="NCBI Taxonomy" id="1941"/>
    <lineage>
        <taxon>Bacteria</taxon>
        <taxon>Bacillati</taxon>
        <taxon>Actinomycetota</taxon>
        <taxon>Actinomycetes</taxon>
        <taxon>Kitasatosporales</taxon>
        <taxon>Streptomycetaceae</taxon>
        <taxon>Streptomyces</taxon>
    </lineage>
</organism>
<dbReference type="Proteomes" id="UP000659767">
    <property type="component" value="Unassembled WGS sequence"/>
</dbReference>
<dbReference type="EMBL" id="BMSZ01000012">
    <property type="protein sequence ID" value="GGS63602.1"/>
    <property type="molecule type" value="Genomic_DNA"/>
</dbReference>
<name>A0ABQ2TCL4_STRBA</name>
<proteinExistence type="predicted"/>
<dbReference type="Pfam" id="PF19730">
    <property type="entry name" value="DUF6221"/>
    <property type="match status" value="1"/>
</dbReference>
<dbReference type="RefSeq" id="WP_199888863.1">
    <property type="nucleotide sequence ID" value="NZ_BMSZ01000012.1"/>
</dbReference>
<evidence type="ECO:0000313" key="1">
    <source>
        <dbReference type="EMBL" id="GGS63602.1"/>
    </source>
</evidence>
<gene>
    <name evidence="1" type="ORF">GCM10010253_43170</name>
</gene>
<comment type="caution">
    <text evidence="1">The sequence shown here is derived from an EMBL/GenBank/DDBJ whole genome shotgun (WGS) entry which is preliminary data.</text>
</comment>
<accession>A0ABQ2TCL4</accession>
<sequence>MTDALVAFLKARLDDDERTARACAGDGTWTGEGLEFYAPDLSGDVRAHAARHDPARTLREVEAKRRILRAHAKWCEGRCEAKYPEGGFDAAHYWSIKALATVYADHPDYQQEWRP</sequence>
<evidence type="ECO:0000313" key="2">
    <source>
        <dbReference type="Proteomes" id="UP000659767"/>
    </source>
</evidence>